<keyword evidence="3" id="KW-0012">Acyltransferase</keyword>
<name>A0A220VC95_9GAMM</name>
<keyword evidence="1" id="KW-0056">Arginine metabolism</keyword>
<evidence type="ECO:0000256" key="3">
    <source>
        <dbReference type="ARBA" id="ARBA00023315"/>
    </source>
</evidence>
<evidence type="ECO:0000256" key="4">
    <source>
        <dbReference type="NCBIfam" id="TIGR03244"/>
    </source>
</evidence>
<keyword evidence="6" id="KW-1185">Reference proteome</keyword>
<dbReference type="Pfam" id="PF04958">
    <property type="entry name" value="AstA"/>
    <property type="match status" value="1"/>
</dbReference>
<evidence type="ECO:0000313" key="6">
    <source>
        <dbReference type="Proteomes" id="UP000242175"/>
    </source>
</evidence>
<dbReference type="SUPFAM" id="SSF55729">
    <property type="entry name" value="Acyl-CoA N-acyltransferases (Nat)"/>
    <property type="match status" value="1"/>
</dbReference>
<protein>
    <recommendedName>
        <fullName evidence="4">Arginine N-succinyltransferase</fullName>
        <ecNumber evidence="4">2.3.1.109</ecNumber>
    </recommendedName>
</protein>
<dbReference type="PANTHER" id="PTHR30420:SF1">
    <property type="entry name" value="ARGININE N-SUCCINYLTRANSFERASE"/>
    <property type="match status" value="1"/>
</dbReference>
<evidence type="ECO:0000256" key="1">
    <source>
        <dbReference type="ARBA" id="ARBA00022503"/>
    </source>
</evidence>
<dbReference type="GO" id="GO:0008791">
    <property type="term" value="F:arginine N-succinyltransferase activity"/>
    <property type="evidence" value="ECO:0007669"/>
    <property type="project" value="UniProtKB-UniRule"/>
</dbReference>
<dbReference type="InterPro" id="IPR007041">
    <property type="entry name" value="Arg_succinylTrfase_AstA/AruG"/>
</dbReference>
<gene>
    <name evidence="5" type="primary">astA</name>
    <name evidence="5" type="ORF">CF386_02615</name>
</gene>
<dbReference type="PANTHER" id="PTHR30420">
    <property type="entry name" value="N-SUCCINYLARGININE DIHYDROLASE"/>
    <property type="match status" value="1"/>
</dbReference>
<sequence>MIIIRPIEITDYDALMKCAEESGYGLTSLPTNEELLRKRIDHSIKSFNGQVDIPGTECYFFVAEDCDEKEVVGTTAIERAVGLTAPFYSYHLNKVVHSSREFNVHNVIDVLTFGSDYTGSSELCSTFLRENWRRGYNGKLLSKSRFLLMAQFKDKFSKTIFAEMRGVSDEYGNSPFWKWLQENFFSIEFSQADYLTGIGSKDIIADLMPKLPIYVNLLSKEAQAVIGKVHKDTVPALKLLEQEGFVNRGYVDIFDAGPSIECDIDNIKSLRNSQVLKTVFVDNSDLMEKKSYICSNTKFSEFRASVIDIMIDEIKQEVYMTKEQAKYMKIKESEGLRVLSI</sequence>
<dbReference type="GO" id="GO:0006527">
    <property type="term" value="P:L-arginine catabolic process"/>
    <property type="evidence" value="ECO:0007669"/>
    <property type="project" value="UniProtKB-UniRule"/>
</dbReference>
<reference evidence="5 6" key="1">
    <citation type="journal article" date="2016" name="Int. J. Syst. Evol. Microbiol.">
        <title>Paraphotobacterium marinum gen. nov., sp. nov., a member of the family Vibrionaceae, isolated from surface seawater.</title>
        <authorList>
            <person name="Huang Z."/>
            <person name="Dong C."/>
            <person name="Shao Z."/>
        </authorList>
    </citation>
    <scope>NUCLEOTIDE SEQUENCE [LARGE SCALE GENOMIC DNA]</scope>
    <source>
        <strain evidence="5 6">NSCS20N07D</strain>
    </source>
</reference>
<dbReference type="EC" id="2.3.1.109" evidence="4"/>
<dbReference type="OrthoDB" id="21121at2"/>
<accession>A0A220VC95</accession>
<dbReference type="InterPro" id="IPR017650">
    <property type="entry name" value="Arginine_N-succinylTrfase"/>
</dbReference>
<dbReference type="InterPro" id="IPR016181">
    <property type="entry name" value="Acyl_CoA_acyltransferase"/>
</dbReference>
<dbReference type="KEGG" id="pmai:CF386_02615"/>
<dbReference type="Proteomes" id="UP000242175">
    <property type="component" value="Chromosome large"/>
</dbReference>
<dbReference type="Gene3D" id="2.40.40.20">
    <property type="match status" value="1"/>
</dbReference>
<dbReference type="NCBIfam" id="TIGR03244">
    <property type="entry name" value="arg_catab_AstA"/>
    <property type="match status" value="1"/>
</dbReference>
<evidence type="ECO:0000313" key="5">
    <source>
        <dbReference type="EMBL" id="ASK78017.1"/>
    </source>
</evidence>
<organism evidence="5 6">
    <name type="scientific">Paraphotobacterium marinum</name>
    <dbReference type="NCBI Taxonomy" id="1755811"/>
    <lineage>
        <taxon>Bacteria</taxon>
        <taxon>Pseudomonadati</taxon>
        <taxon>Pseudomonadota</taxon>
        <taxon>Gammaproteobacteria</taxon>
        <taxon>Vibrionales</taxon>
        <taxon>Vibrionaceae</taxon>
        <taxon>Paraphotobacterium</taxon>
    </lineage>
</organism>
<dbReference type="AlphaFoldDB" id="A0A220VC95"/>
<keyword evidence="2 5" id="KW-0808">Transferase</keyword>
<evidence type="ECO:0000256" key="2">
    <source>
        <dbReference type="ARBA" id="ARBA00022679"/>
    </source>
</evidence>
<proteinExistence type="predicted"/>
<dbReference type="RefSeq" id="WP_089072927.1">
    <property type="nucleotide sequence ID" value="NZ_CBCSAM010000009.1"/>
</dbReference>
<dbReference type="NCBIfam" id="TIGR03243">
    <property type="entry name" value="arg_catab_AOST"/>
    <property type="match status" value="1"/>
</dbReference>
<dbReference type="EMBL" id="CP022355">
    <property type="protein sequence ID" value="ASK78017.1"/>
    <property type="molecule type" value="Genomic_DNA"/>
</dbReference>